<evidence type="ECO:0008006" key="6">
    <source>
        <dbReference type="Google" id="ProtNLM"/>
    </source>
</evidence>
<dbReference type="Pfam" id="PF01920">
    <property type="entry name" value="Prefoldin_2"/>
    <property type="match status" value="1"/>
</dbReference>
<keyword evidence="5" id="KW-1185">Reference proteome</keyword>
<evidence type="ECO:0000313" key="5">
    <source>
        <dbReference type="Proteomes" id="UP000688137"/>
    </source>
</evidence>
<dbReference type="GO" id="GO:0051082">
    <property type="term" value="F:unfolded protein binding"/>
    <property type="evidence" value="ECO:0007669"/>
    <property type="project" value="InterPro"/>
</dbReference>
<gene>
    <name evidence="4" type="ORF">PPRIM_AZ9-3.1.T0280221</name>
</gene>
<dbReference type="Proteomes" id="UP000688137">
    <property type="component" value="Unassembled WGS sequence"/>
</dbReference>
<keyword evidence="3" id="KW-0175">Coiled coil</keyword>
<evidence type="ECO:0000313" key="4">
    <source>
        <dbReference type="EMBL" id="CAD8059079.1"/>
    </source>
</evidence>
<keyword evidence="2" id="KW-0143">Chaperone</keyword>
<proteinExistence type="inferred from homology"/>
<accession>A0A8S1KUK2</accession>
<feature type="coiled-coil region" evidence="3">
    <location>
        <begin position="1"/>
        <end position="98"/>
    </location>
</feature>
<dbReference type="PANTHER" id="PTHR20903:SF0">
    <property type="entry name" value="PREFOLDIN SUBUNIT 1"/>
    <property type="match status" value="1"/>
</dbReference>
<evidence type="ECO:0000256" key="3">
    <source>
        <dbReference type="SAM" id="Coils"/>
    </source>
</evidence>
<dbReference type="GO" id="GO:0044183">
    <property type="term" value="F:protein folding chaperone"/>
    <property type="evidence" value="ECO:0007669"/>
    <property type="project" value="TreeGrafter"/>
</dbReference>
<dbReference type="PANTHER" id="PTHR20903">
    <property type="entry name" value="PREFOLDIN SUBUNIT 1-RELATED"/>
    <property type="match status" value="1"/>
</dbReference>
<dbReference type="AlphaFoldDB" id="A0A8S1KUK2"/>
<dbReference type="EMBL" id="CAJJDM010000027">
    <property type="protein sequence ID" value="CAD8059079.1"/>
    <property type="molecule type" value="Genomic_DNA"/>
</dbReference>
<name>A0A8S1KUK2_PARPR</name>
<sequence length="122" mass="14219">MQQISKEKENQIQQAMDLEKDVISTLGKVRQYEASINSLKRNIQKCNITLKELSSIDQQKTYLPVGKCFILKPKADIVNEVNENIIFHEKDINEYEKVRQHLVTKGKEKECQLQEAMKSLKI</sequence>
<dbReference type="InterPro" id="IPR002777">
    <property type="entry name" value="PFD_beta-like"/>
</dbReference>
<comment type="similarity">
    <text evidence="1">Belongs to the prefoldin subunit beta family.</text>
</comment>
<comment type="caution">
    <text evidence="4">The sequence shown here is derived from an EMBL/GenBank/DDBJ whole genome shotgun (WGS) entry which is preliminary data.</text>
</comment>
<evidence type="ECO:0000256" key="1">
    <source>
        <dbReference type="ARBA" id="ARBA00008045"/>
    </source>
</evidence>
<evidence type="ECO:0000256" key="2">
    <source>
        <dbReference type="ARBA" id="ARBA00023186"/>
    </source>
</evidence>
<dbReference type="GO" id="GO:0016272">
    <property type="term" value="C:prefoldin complex"/>
    <property type="evidence" value="ECO:0007669"/>
    <property type="project" value="InterPro"/>
</dbReference>
<protein>
    <recommendedName>
        <fullName evidence="6">Prefoldin subunit</fullName>
    </recommendedName>
</protein>
<dbReference type="GO" id="GO:0005737">
    <property type="term" value="C:cytoplasm"/>
    <property type="evidence" value="ECO:0007669"/>
    <property type="project" value="TreeGrafter"/>
</dbReference>
<organism evidence="4 5">
    <name type="scientific">Paramecium primaurelia</name>
    <dbReference type="NCBI Taxonomy" id="5886"/>
    <lineage>
        <taxon>Eukaryota</taxon>
        <taxon>Sar</taxon>
        <taxon>Alveolata</taxon>
        <taxon>Ciliophora</taxon>
        <taxon>Intramacronucleata</taxon>
        <taxon>Oligohymenophorea</taxon>
        <taxon>Peniculida</taxon>
        <taxon>Parameciidae</taxon>
        <taxon>Paramecium</taxon>
    </lineage>
</organism>
<reference evidence="4" key="1">
    <citation type="submission" date="2021-01" db="EMBL/GenBank/DDBJ databases">
        <authorList>
            <consortium name="Genoscope - CEA"/>
            <person name="William W."/>
        </authorList>
    </citation>
    <scope>NUCLEOTIDE SEQUENCE</scope>
</reference>
<dbReference type="OMA" id="KECQLQE"/>